<evidence type="ECO:0000259" key="1">
    <source>
        <dbReference type="Pfam" id="PF03050"/>
    </source>
</evidence>
<keyword evidence="3" id="KW-1185">Reference proteome</keyword>
<feature type="domain" description="Transposase IS66 central" evidence="1">
    <location>
        <begin position="38"/>
        <end position="95"/>
    </location>
</feature>
<dbReference type="EMBL" id="FNQC01000025">
    <property type="protein sequence ID" value="SDZ56444.1"/>
    <property type="molecule type" value="Genomic_DNA"/>
</dbReference>
<dbReference type="PANTHER" id="PTHR33678">
    <property type="entry name" value="BLL1576 PROTEIN"/>
    <property type="match status" value="1"/>
</dbReference>
<gene>
    <name evidence="2" type="ORF">SAMN05444412_12529</name>
</gene>
<dbReference type="PANTHER" id="PTHR33678:SF2">
    <property type="match status" value="1"/>
</dbReference>
<dbReference type="RefSeq" id="WP_022582413.1">
    <property type="nucleotide sequence ID" value="NZ_FNQC01000025.1"/>
</dbReference>
<dbReference type="InterPro" id="IPR004291">
    <property type="entry name" value="Transposase_IS66_central"/>
</dbReference>
<comment type="caution">
    <text evidence="2">The sequence shown here is derived from an EMBL/GenBank/DDBJ whole genome shotgun (WGS) entry which is preliminary data.</text>
</comment>
<organism evidence="2 3">
    <name type="scientific">Rhodonellum ikkaensis</name>
    <dbReference type="NCBI Taxonomy" id="336829"/>
    <lineage>
        <taxon>Bacteria</taxon>
        <taxon>Pseudomonadati</taxon>
        <taxon>Bacteroidota</taxon>
        <taxon>Cytophagia</taxon>
        <taxon>Cytophagales</taxon>
        <taxon>Cytophagaceae</taxon>
        <taxon>Rhodonellum</taxon>
    </lineage>
</organism>
<reference evidence="2 3" key="1">
    <citation type="submission" date="2016-10" db="EMBL/GenBank/DDBJ databases">
        <authorList>
            <person name="Varghese N."/>
            <person name="Submissions S."/>
        </authorList>
    </citation>
    <scope>NUCLEOTIDE SEQUENCE [LARGE SCALE GENOMIC DNA]</scope>
    <source>
        <strain evidence="2 3">DSM 17997</strain>
    </source>
</reference>
<dbReference type="InterPro" id="IPR052344">
    <property type="entry name" value="Transposase-related"/>
</dbReference>
<accession>A0A1H3U1N9</accession>
<name>A0A1H3U1N9_9BACT</name>
<evidence type="ECO:0000313" key="3">
    <source>
        <dbReference type="Proteomes" id="UP000199663"/>
    </source>
</evidence>
<evidence type="ECO:0000313" key="2">
    <source>
        <dbReference type="EMBL" id="SDZ56444.1"/>
    </source>
</evidence>
<proteinExistence type="predicted"/>
<dbReference type="Pfam" id="PF03050">
    <property type="entry name" value="DDE_Tnp_IS66"/>
    <property type="match status" value="1"/>
</dbReference>
<protein>
    <submittedName>
        <fullName evidence="2">Transposase IS66 family protein</fullName>
    </submittedName>
</protein>
<dbReference type="Proteomes" id="UP000199663">
    <property type="component" value="Unassembled WGS sequence"/>
</dbReference>
<sequence length="128" mass="14789">MTLKKTLDKEQTREQLKAISDLEQKPDRILEISLDQSHRESVSMQKILFKYRQSILIFLYHHKVPPDNNASERAIRNIKVKQKISGQFKSEKGADDFCVIRSVLDTLIKRTQNILGNLTLIAKSQPAE</sequence>